<keyword evidence="2" id="KW-0812">Transmembrane</keyword>
<comment type="caution">
    <text evidence="3">The sequence shown here is derived from an EMBL/GenBank/DDBJ whole genome shotgun (WGS) entry which is preliminary data.</text>
</comment>
<sequence>MCSRSSDKPYSSSRCDDSLDHMGIADWTGLTVMTLAISAALIIAVFVVLWRAAVGRRTEDDPQGRDDSEHTHLGGSRKD</sequence>
<feature type="region of interest" description="Disordered" evidence="1">
    <location>
        <begin position="57"/>
        <end position="79"/>
    </location>
</feature>
<evidence type="ECO:0000313" key="3">
    <source>
        <dbReference type="EMBL" id="GAA3712025.1"/>
    </source>
</evidence>
<dbReference type="Proteomes" id="UP001501536">
    <property type="component" value="Unassembled WGS sequence"/>
</dbReference>
<proteinExistence type="predicted"/>
<name>A0ABP7E212_9MICC</name>
<organism evidence="3 4">
    <name type="scientific">Zhihengliuella alba</name>
    <dbReference type="NCBI Taxonomy" id="547018"/>
    <lineage>
        <taxon>Bacteria</taxon>
        <taxon>Bacillati</taxon>
        <taxon>Actinomycetota</taxon>
        <taxon>Actinomycetes</taxon>
        <taxon>Micrococcales</taxon>
        <taxon>Micrococcaceae</taxon>
        <taxon>Zhihengliuella</taxon>
    </lineage>
</organism>
<reference evidence="4" key="1">
    <citation type="journal article" date="2019" name="Int. J. Syst. Evol. Microbiol.">
        <title>The Global Catalogue of Microorganisms (GCM) 10K type strain sequencing project: providing services to taxonomists for standard genome sequencing and annotation.</title>
        <authorList>
            <consortium name="The Broad Institute Genomics Platform"/>
            <consortium name="The Broad Institute Genome Sequencing Center for Infectious Disease"/>
            <person name="Wu L."/>
            <person name="Ma J."/>
        </authorList>
    </citation>
    <scope>NUCLEOTIDE SEQUENCE [LARGE SCALE GENOMIC DNA]</scope>
    <source>
        <strain evidence="4">JCM 16961</strain>
    </source>
</reference>
<evidence type="ECO:0000256" key="2">
    <source>
        <dbReference type="SAM" id="Phobius"/>
    </source>
</evidence>
<feature type="transmembrane region" description="Helical" evidence="2">
    <location>
        <begin position="27"/>
        <end position="50"/>
    </location>
</feature>
<accession>A0ABP7E212</accession>
<keyword evidence="2" id="KW-0472">Membrane</keyword>
<keyword evidence="2" id="KW-1133">Transmembrane helix</keyword>
<dbReference type="EMBL" id="BAABCJ010000007">
    <property type="protein sequence ID" value="GAA3712025.1"/>
    <property type="molecule type" value="Genomic_DNA"/>
</dbReference>
<gene>
    <name evidence="3" type="ORF">GCM10022377_26840</name>
</gene>
<evidence type="ECO:0000313" key="4">
    <source>
        <dbReference type="Proteomes" id="UP001501536"/>
    </source>
</evidence>
<protein>
    <submittedName>
        <fullName evidence="3">Uncharacterized protein</fullName>
    </submittedName>
</protein>
<evidence type="ECO:0000256" key="1">
    <source>
        <dbReference type="SAM" id="MobiDB-lite"/>
    </source>
</evidence>
<keyword evidence="4" id="KW-1185">Reference proteome</keyword>